<accession>A0ABQ9I2A1</accession>
<organism evidence="2 3">
    <name type="scientific">Dryococelus australis</name>
    <dbReference type="NCBI Taxonomy" id="614101"/>
    <lineage>
        <taxon>Eukaryota</taxon>
        <taxon>Metazoa</taxon>
        <taxon>Ecdysozoa</taxon>
        <taxon>Arthropoda</taxon>
        <taxon>Hexapoda</taxon>
        <taxon>Insecta</taxon>
        <taxon>Pterygota</taxon>
        <taxon>Neoptera</taxon>
        <taxon>Polyneoptera</taxon>
        <taxon>Phasmatodea</taxon>
        <taxon>Verophasmatodea</taxon>
        <taxon>Anareolatae</taxon>
        <taxon>Phasmatidae</taxon>
        <taxon>Eurycanthinae</taxon>
        <taxon>Dryococelus</taxon>
    </lineage>
</organism>
<sequence>MLVTLIVRRIELPGWEATSICLTLGFDSPRTICNPTVKRPTTVLNLQTPCRAHTTKARVQQKCLDCRVEKGSLSDRKKNCAKLEQFGASSTPPPPPPPPPPQNLAVRQT</sequence>
<dbReference type="Proteomes" id="UP001159363">
    <property type="component" value="Chromosome 3"/>
</dbReference>
<dbReference type="EMBL" id="JARBHB010000003">
    <property type="protein sequence ID" value="KAJ8890758.1"/>
    <property type="molecule type" value="Genomic_DNA"/>
</dbReference>
<gene>
    <name evidence="2" type="ORF">PR048_010267</name>
</gene>
<name>A0ABQ9I2A1_9NEOP</name>
<keyword evidence="3" id="KW-1185">Reference proteome</keyword>
<evidence type="ECO:0000313" key="2">
    <source>
        <dbReference type="EMBL" id="KAJ8890758.1"/>
    </source>
</evidence>
<feature type="compositionally biased region" description="Pro residues" evidence="1">
    <location>
        <begin position="91"/>
        <end position="102"/>
    </location>
</feature>
<proteinExistence type="predicted"/>
<comment type="caution">
    <text evidence="2">The sequence shown here is derived from an EMBL/GenBank/DDBJ whole genome shotgun (WGS) entry which is preliminary data.</text>
</comment>
<protein>
    <submittedName>
        <fullName evidence="2">Uncharacterized protein</fullName>
    </submittedName>
</protein>
<reference evidence="2 3" key="1">
    <citation type="submission" date="2023-02" db="EMBL/GenBank/DDBJ databases">
        <title>LHISI_Scaffold_Assembly.</title>
        <authorList>
            <person name="Stuart O.P."/>
            <person name="Cleave R."/>
            <person name="Magrath M.J.L."/>
            <person name="Mikheyev A.S."/>
        </authorList>
    </citation>
    <scope>NUCLEOTIDE SEQUENCE [LARGE SCALE GENOMIC DNA]</scope>
    <source>
        <strain evidence="2">Daus_M_001</strain>
        <tissue evidence="2">Leg muscle</tissue>
    </source>
</reference>
<evidence type="ECO:0000256" key="1">
    <source>
        <dbReference type="SAM" id="MobiDB-lite"/>
    </source>
</evidence>
<evidence type="ECO:0000313" key="3">
    <source>
        <dbReference type="Proteomes" id="UP001159363"/>
    </source>
</evidence>
<feature type="region of interest" description="Disordered" evidence="1">
    <location>
        <begin position="84"/>
        <end position="109"/>
    </location>
</feature>